<evidence type="ECO:0000313" key="17">
    <source>
        <dbReference type="Proteomes" id="UP000298416"/>
    </source>
</evidence>
<keyword evidence="9" id="KW-0256">Endoplasmic reticulum</keyword>
<evidence type="ECO:0000256" key="5">
    <source>
        <dbReference type="ARBA" id="ARBA00018512"/>
    </source>
</evidence>
<evidence type="ECO:0000256" key="4">
    <source>
        <dbReference type="ARBA" id="ARBA00011967"/>
    </source>
</evidence>
<feature type="transmembrane region" description="Helical" evidence="15">
    <location>
        <begin position="536"/>
        <end position="557"/>
    </location>
</feature>
<name>A0A8X8Y9A5_SALSN</name>
<proteinExistence type="inferred from homology"/>
<evidence type="ECO:0000256" key="10">
    <source>
        <dbReference type="ARBA" id="ARBA00022989"/>
    </source>
</evidence>
<comment type="subcellular location">
    <subcellularLocation>
        <location evidence="1">Endoplasmic reticulum membrane</location>
        <topology evidence="1">Multi-pass membrane protein</topology>
    </subcellularLocation>
</comment>
<feature type="transmembrane region" description="Helical" evidence="15">
    <location>
        <begin position="157"/>
        <end position="180"/>
    </location>
</feature>
<feature type="transmembrane region" description="Helical" evidence="15">
    <location>
        <begin position="68"/>
        <end position="85"/>
    </location>
</feature>
<comment type="pathway">
    <text evidence="2">Protein modification; protein glycosylation.</text>
</comment>
<dbReference type="PIRSF" id="PIRSF028810">
    <property type="entry name" value="Alpha1_2_glucosyltferase_Alg10"/>
    <property type="match status" value="1"/>
</dbReference>
<dbReference type="PANTHER" id="PTHR12989">
    <property type="entry name" value="ALPHA-1,2-GLUCOSYLTRANSFERASE ALG10"/>
    <property type="match status" value="1"/>
</dbReference>
<keyword evidence="7" id="KW-0808">Transferase</keyword>
<evidence type="ECO:0000256" key="1">
    <source>
        <dbReference type="ARBA" id="ARBA00004477"/>
    </source>
</evidence>
<keyword evidence="11 15" id="KW-0472">Membrane</keyword>
<keyword evidence="8 15" id="KW-0812">Transmembrane</keyword>
<evidence type="ECO:0000256" key="14">
    <source>
        <dbReference type="SAM" id="MobiDB-lite"/>
    </source>
</evidence>
<dbReference type="Proteomes" id="UP000298416">
    <property type="component" value="Unassembled WGS sequence"/>
</dbReference>
<dbReference type="Pfam" id="PF04922">
    <property type="entry name" value="DIE2_ALG10"/>
    <property type="match status" value="1"/>
</dbReference>
<comment type="catalytic activity">
    <reaction evidence="13">
        <text>an alpha-D-Glc-(1-&gt;3)-alpha-D-Glc-(1-&gt;3)-alpha-D-Man-(1-&gt;2)-alpha-D-Man-(1-&gt;2)-alpha-D-Man-(1-&gt;3)-[alpha-D-Man-(1-&gt;2)-alpha-D-Man-(1-&gt;3)-[alpha-D-Man-(1-&gt;2)-alpha-D-Man-(1-&gt;6)]-alpha-D-Man-(1-&gt;6)]-beta-D-Man-(1-&gt;4)-beta-D-GlcNAc-(1-&gt;4)-alpha-D-GlcNAc-diphospho-di-trans,poly-cis-dolichol + a di-trans,poly-cis-dolichyl beta-D-glucosyl phosphate = a alpha-D-Glc-(1-&gt;2)-alpha-D-Glc-(1-&gt;3)-alpha-D-Glc-(1-&gt;3)-alpha-D-Man-(1-&gt;2)-alpha-D-Man-(1-&gt;2)-alpha-D-Man-(1-&gt;3)-[alpha-D-Man-(1-&gt;2)-alpha-D-Man-(1-&gt;3)-[alpha-D-Man-(1-&gt;2)-alpha-D-Man-(1-&gt;6)]-alpha-D-Man-(1-&gt;6)]-beta-D-Man-(1-&gt;4)-beta-D-GlcNAc-(1-&gt;4)-alpha-D-GlcNAc-diphospho-di-trans,poly-cis-dolichol + a di-trans,poly-cis-dolichyl phosphate + H(+)</text>
        <dbReference type="Rhea" id="RHEA:29543"/>
        <dbReference type="Rhea" id="RHEA-COMP:19498"/>
        <dbReference type="Rhea" id="RHEA-COMP:19502"/>
        <dbReference type="Rhea" id="RHEA-COMP:19512"/>
        <dbReference type="Rhea" id="RHEA-COMP:19522"/>
        <dbReference type="ChEBI" id="CHEBI:15378"/>
        <dbReference type="ChEBI" id="CHEBI:57525"/>
        <dbReference type="ChEBI" id="CHEBI:57683"/>
        <dbReference type="ChEBI" id="CHEBI:132522"/>
        <dbReference type="ChEBI" id="CHEBI:132523"/>
        <dbReference type="EC" id="2.4.1.256"/>
    </reaction>
    <physiologicalReaction direction="left-to-right" evidence="13">
        <dbReference type="Rhea" id="RHEA:29544"/>
    </physiologicalReaction>
</comment>
<sequence>MYTCIILHNMIFTDEGPEAGNWFDPETPGSSTASSPPRSGVHPSMQDQLSIRAMTPNRKTLSPSMGRTAVASVVTLCLIPVHLIVNRFVPDPYMDEIFHVPQAQHYCRGNFTSWDPLITTPPGLYFLSLAYIASLFPGLFCMRAVPSFSDSCSTSILRLNNGVLSVVCSILVYEIIIHLRPSLDDKIATFRAVVLSLYPLHWFFSFLYYTDVASLTAVLAMYLLVLKKKYIFSSLLGTVSVLVRQTNIIWLLFAACTGVIEFAQSHLKDREEEIDKVRTAMQNDDFSDIHKGFTVNSKLRKRRVNNGVRNQKKHAVATLNPMEHSSGLLDEIYSIVIISWNHLLEILVLLSPFLMVFAAFVAFVCWNGSIVLGAKDAHAVSPHFAQFLYYGVVSSLFTFPIHFSFGQAATLSHQLLKNRLLGFLQGFMALALAFLSVKYFSIAHPYLLADNRHYPFYLWRKVINRHWSTKYLMIPFYIYSWFSIVCNLAKNQKKLWVLVYVLACAATLIPTPLIEFRYYTIPFFFMVLHTDIIDNISWLLLGFLYLCINFFTMYMFLFRPFSWAHEAGTQRFIW</sequence>
<evidence type="ECO:0000256" key="8">
    <source>
        <dbReference type="ARBA" id="ARBA00022692"/>
    </source>
</evidence>
<evidence type="ECO:0000256" key="7">
    <source>
        <dbReference type="ARBA" id="ARBA00022679"/>
    </source>
</evidence>
<feature type="transmembrane region" description="Helical" evidence="15">
    <location>
        <begin position="495"/>
        <end position="516"/>
    </location>
</feature>
<feature type="transmembrane region" description="Helical" evidence="15">
    <location>
        <begin position="467"/>
        <end position="488"/>
    </location>
</feature>
<feature type="compositionally biased region" description="Polar residues" evidence="14">
    <location>
        <begin position="28"/>
        <end position="37"/>
    </location>
</feature>
<comment type="caution">
    <text evidence="16">The sequence shown here is derived from an EMBL/GenBank/DDBJ whole genome shotgun (WGS) entry which is preliminary data.</text>
</comment>
<keyword evidence="6" id="KW-0328">Glycosyltransferase</keyword>
<dbReference type="GO" id="GO:0005789">
    <property type="term" value="C:endoplasmic reticulum membrane"/>
    <property type="evidence" value="ECO:0007669"/>
    <property type="project" value="UniProtKB-SubCell"/>
</dbReference>
<evidence type="ECO:0000256" key="9">
    <source>
        <dbReference type="ARBA" id="ARBA00022824"/>
    </source>
</evidence>
<organism evidence="16">
    <name type="scientific">Salvia splendens</name>
    <name type="common">Scarlet sage</name>
    <dbReference type="NCBI Taxonomy" id="180675"/>
    <lineage>
        <taxon>Eukaryota</taxon>
        <taxon>Viridiplantae</taxon>
        <taxon>Streptophyta</taxon>
        <taxon>Embryophyta</taxon>
        <taxon>Tracheophyta</taxon>
        <taxon>Spermatophyta</taxon>
        <taxon>Magnoliopsida</taxon>
        <taxon>eudicotyledons</taxon>
        <taxon>Gunneridae</taxon>
        <taxon>Pentapetalae</taxon>
        <taxon>asterids</taxon>
        <taxon>lamiids</taxon>
        <taxon>Lamiales</taxon>
        <taxon>Lamiaceae</taxon>
        <taxon>Nepetoideae</taxon>
        <taxon>Mentheae</taxon>
        <taxon>Salviinae</taxon>
        <taxon>Salvia</taxon>
        <taxon>Salvia subgen. Calosphace</taxon>
        <taxon>core Calosphace</taxon>
    </lineage>
</organism>
<dbReference type="PANTHER" id="PTHR12989:SF10">
    <property type="entry name" value="DOL-P-GLC:GLC(2)MAN(9)GLCNAC(2)-PP-DOL ALPHA-1,2-GLUCOSYLTRANSFERASE-RELATED"/>
    <property type="match status" value="1"/>
</dbReference>
<dbReference type="AlphaFoldDB" id="A0A8X8Y9A5"/>
<comment type="function">
    <text evidence="12">Dol-P-Glc:Glc(2)Man(9)GlcNAc(2)-PP-Dol alpha-1,2-glucosyltransferase that operates in the biosynthetic pathway of dolichol-linked oligosaccharides, the glycan precursors employed in protein asparagine (N)-glycosylation. The assembly of dolichol-linked oligosaccharides begins on the cytosolic side of the endoplasmic reticulum membrane and finishes in its lumen. The sequential addition of sugars to dolichol pyrophosphate produces dolichol-linked oligosaccharides containing fourteen sugars, including two GlcNAcs, nine mannoses and three glucoses. Once assembled, the oligosaccharide is transferred from the lipid to nascent proteins by oligosaccharyltransferases. In the lumen of the endoplasmic reticulum, adds the third and last glucose residue from dolichyl phosphate glucose (Dol-P-Glc) onto the lipid-linked oligosaccharide intermediate Glc(2)Man(9)GlcNAc(2)-PP-Dol to produce Glc(3)Man(9)GlcNAc(2)-PP-Dol.</text>
</comment>
<evidence type="ECO:0000256" key="12">
    <source>
        <dbReference type="ARBA" id="ARBA00044727"/>
    </source>
</evidence>
<accession>A0A8X8Y9A5</accession>
<gene>
    <name evidence="16" type="ORF">SASPL_111612</name>
</gene>
<comment type="similarity">
    <text evidence="3">Belongs to the ALG10 glucosyltransferase family.</text>
</comment>
<evidence type="ECO:0000256" key="15">
    <source>
        <dbReference type="SAM" id="Phobius"/>
    </source>
</evidence>
<evidence type="ECO:0000313" key="16">
    <source>
        <dbReference type="EMBL" id="KAG6427369.1"/>
    </source>
</evidence>
<evidence type="ECO:0000256" key="6">
    <source>
        <dbReference type="ARBA" id="ARBA00022676"/>
    </source>
</evidence>
<reference evidence="16" key="1">
    <citation type="submission" date="2018-01" db="EMBL/GenBank/DDBJ databases">
        <authorList>
            <person name="Mao J.F."/>
        </authorList>
    </citation>
    <scope>NUCLEOTIDE SEQUENCE</scope>
    <source>
        <strain evidence="16">Huo1</strain>
        <tissue evidence="16">Leaf</tissue>
    </source>
</reference>
<evidence type="ECO:0000256" key="13">
    <source>
        <dbReference type="ARBA" id="ARBA00048064"/>
    </source>
</evidence>
<dbReference type="InterPro" id="IPR016900">
    <property type="entry name" value="Alg10"/>
</dbReference>
<feature type="transmembrane region" description="Helical" evidence="15">
    <location>
        <begin position="200"/>
        <end position="225"/>
    </location>
</feature>
<evidence type="ECO:0000256" key="11">
    <source>
        <dbReference type="ARBA" id="ARBA00023136"/>
    </source>
</evidence>
<keyword evidence="10 15" id="KW-1133">Transmembrane helix</keyword>
<feature type="transmembrane region" description="Helical" evidence="15">
    <location>
        <begin position="124"/>
        <end position="145"/>
    </location>
</feature>
<dbReference type="EMBL" id="PNBA02000004">
    <property type="protein sequence ID" value="KAG6427369.1"/>
    <property type="molecule type" value="Genomic_DNA"/>
</dbReference>
<feature type="transmembrane region" description="Helical" evidence="15">
    <location>
        <begin position="384"/>
        <end position="405"/>
    </location>
</feature>
<dbReference type="GO" id="GO:0006488">
    <property type="term" value="P:dolichol-linked oligosaccharide biosynthetic process"/>
    <property type="evidence" value="ECO:0007669"/>
    <property type="project" value="InterPro"/>
</dbReference>
<evidence type="ECO:0000256" key="2">
    <source>
        <dbReference type="ARBA" id="ARBA00004922"/>
    </source>
</evidence>
<dbReference type="EC" id="2.4.1.256" evidence="4"/>
<feature type="transmembrane region" description="Helical" evidence="15">
    <location>
        <begin position="343"/>
        <end position="364"/>
    </location>
</feature>
<feature type="transmembrane region" description="Helical" evidence="15">
    <location>
        <begin position="426"/>
        <end position="447"/>
    </location>
</feature>
<reference evidence="16" key="2">
    <citation type="submission" date="2020-08" db="EMBL/GenBank/DDBJ databases">
        <title>Plant Genome Project.</title>
        <authorList>
            <person name="Zhang R.-G."/>
        </authorList>
    </citation>
    <scope>NUCLEOTIDE SEQUENCE</scope>
    <source>
        <strain evidence="16">Huo1</strain>
        <tissue evidence="16">Leaf</tissue>
    </source>
</reference>
<keyword evidence="17" id="KW-1185">Reference proteome</keyword>
<feature type="region of interest" description="Disordered" evidence="14">
    <location>
        <begin position="18"/>
        <end position="45"/>
    </location>
</feature>
<evidence type="ECO:0000256" key="3">
    <source>
        <dbReference type="ARBA" id="ARBA00010600"/>
    </source>
</evidence>
<protein>
    <recommendedName>
        <fullName evidence="5">Dol-P-Glc:Glc(2)Man(9)GlcNAc(2)-PP-Dol alpha-1,2-glucosyltransferase</fullName>
        <ecNumber evidence="4">2.4.1.256</ecNumber>
    </recommendedName>
</protein>
<dbReference type="GO" id="GO:0106073">
    <property type="term" value="F:dolichyl pyrophosphate Glc2Man9GlcNAc2 alpha-1,2-glucosyltransferase activity"/>
    <property type="evidence" value="ECO:0007669"/>
    <property type="project" value="UniProtKB-EC"/>
</dbReference>